<dbReference type="HAMAP" id="MF_03045">
    <property type="entry name" value="DIS3L2"/>
    <property type="match status" value="1"/>
</dbReference>
<dbReference type="GO" id="GO:0046872">
    <property type="term" value="F:metal ion binding"/>
    <property type="evidence" value="ECO:0007669"/>
    <property type="project" value="UniProtKB-KW"/>
</dbReference>
<dbReference type="Gene3D" id="2.40.50.700">
    <property type="match status" value="1"/>
</dbReference>
<keyword evidence="1 5" id="KW-0963">Cytoplasm</keyword>
<dbReference type="InterPro" id="IPR001900">
    <property type="entry name" value="RNase_II/R"/>
</dbReference>
<organism evidence="8 9">
    <name type="scientific">Ricinus communis</name>
    <name type="common">Castor bean</name>
    <dbReference type="NCBI Taxonomy" id="3988"/>
    <lineage>
        <taxon>Eukaryota</taxon>
        <taxon>Viridiplantae</taxon>
        <taxon>Streptophyta</taxon>
        <taxon>Embryophyta</taxon>
        <taxon>Tracheophyta</taxon>
        <taxon>Spermatophyta</taxon>
        <taxon>Magnoliopsida</taxon>
        <taxon>eudicotyledons</taxon>
        <taxon>Gunneridae</taxon>
        <taxon>Pentapetalae</taxon>
        <taxon>rosids</taxon>
        <taxon>fabids</taxon>
        <taxon>Malpighiales</taxon>
        <taxon>Euphorbiaceae</taxon>
        <taxon>Acalyphoideae</taxon>
        <taxon>Acalypheae</taxon>
        <taxon>Ricinus</taxon>
    </lineage>
</organism>
<name>B9RJ60_RICCO</name>
<dbReference type="Pfam" id="PF17849">
    <property type="entry name" value="OB_Dis3"/>
    <property type="match status" value="1"/>
</dbReference>
<dbReference type="Proteomes" id="UP000008311">
    <property type="component" value="Unassembled WGS sequence"/>
</dbReference>
<comment type="function">
    <text evidence="5">3'-5'-exoribonuclease that specifically recognizes RNAs polyuridylated at their 3' end and mediates their degradation. Component of an exosome-independent RNA degradation pathway that mediates degradation of cytoplasmic mRNAs that have been deadenylated and subsequently uridylated at their 3'.</text>
</comment>
<evidence type="ECO:0000313" key="8">
    <source>
        <dbReference type="EMBL" id="EEF48362.1"/>
    </source>
</evidence>
<keyword evidence="9" id="KW-1185">Reference proteome</keyword>
<dbReference type="OrthoDB" id="372421at2759"/>
<dbReference type="EC" id="3.1.13.-" evidence="5"/>
<feature type="region of interest" description="Disordered" evidence="6">
    <location>
        <begin position="1"/>
        <end position="60"/>
    </location>
</feature>
<dbReference type="Gene3D" id="2.40.50.690">
    <property type="match status" value="1"/>
</dbReference>
<dbReference type="GO" id="GO:0003723">
    <property type="term" value="F:RNA binding"/>
    <property type="evidence" value="ECO:0007669"/>
    <property type="project" value="UniProtKB-KW"/>
</dbReference>
<keyword evidence="3 5" id="KW-0460">Magnesium</keyword>
<keyword evidence="5" id="KW-0540">Nuclease</keyword>
<dbReference type="InterPro" id="IPR012340">
    <property type="entry name" value="NA-bd_OB-fold"/>
</dbReference>
<feature type="binding site" evidence="5">
    <location>
        <position position="504"/>
    </location>
    <ligand>
        <name>Mg(2+)</name>
        <dbReference type="ChEBI" id="CHEBI:18420"/>
    </ligand>
</feature>
<dbReference type="SUPFAM" id="SSF50249">
    <property type="entry name" value="Nucleic acid-binding proteins"/>
    <property type="match status" value="3"/>
</dbReference>
<gene>
    <name evidence="8" type="ORF">RCOM_1031510</name>
</gene>
<dbReference type="GO" id="GO:0000175">
    <property type="term" value="F:3'-5'-RNA exonuclease activity"/>
    <property type="evidence" value="ECO:0000318"/>
    <property type="project" value="GO_Central"/>
</dbReference>
<feature type="site" description="Important for catalytic activity" evidence="5">
    <location>
        <position position="512"/>
    </location>
</feature>
<dbReference type="InterPro" id="IPR050180">
    <property type="entry name" value="RNR_Ribonuclease"/>
</dbReference>
<evidence type="ECO:0000256" key="5">
    <source>
        <dbReference type="HAMAP-Rule" id="MF_03045"/>
    </source>
</evidence>
<evidence type="ECO:0000256" key="6">
    <source>
        <dbReference type="SAM" id="MobiDB-lite"/>
    </source>
</evidence>
<evidence type="ECO:0000259" key="7">
    <source>
        <dbReference type="SMART" id="SM00955"/>
    </source>
</evidence>
<dbReference type="GO" id="GO:0000932">
    <property type="term" value="C:P-body"/>
    <property type="evidence" value="ECO:0000318"/>
    <property type="project" value="GO_Central"/>
</dbReference>
<dbReference type="PANTHER" id="PTHR23355">
    <property type="entry name" value="RIBONUCLEASE"/>
    <property type="match status" value="1"/>
</dbReference>
<accession>B9RJ60</accession>
<feature type="compositionally biased region" description="Polar residues" evidence="6">
    <location>
        <begin position="298"/>
        <end position="309"/>
    </location>
</feature>
<dbReference type="GO" id="GO:0006402">
    <property type="term" value="P:mRNA catabolic process"/>
    <property type="evidence" value="ECO:0000318"/>
    <property type="project" value="GO_Central"/>
</dbReference>
<protein>
    <recommendedName>
        <fullName evidence="5">DIS3-like exonuclease 2</fullName>
        <ecNumber evidence="5">3.1.13.-</ecNumber>
    </recommendedName>
</protein>
<comment type="similarity">
    <text evidence="5">Belongs to the RNR ribonuclease family. DIS3L2 subfamily.</text>
</comment>
<proteinExistence type="inferred from homology"/>
<keyword evidence="5" id="KW-0464">Manganese</keyword>
<evidence type="ECO:0000256" key="2">
    <source>
        <dbReference type="ARBA" id="ARBA00022723"/>
    </source>
</evidence>
<comment type="cofactor">
    <cofactor evidence="5">
        <name>Mg(2+)</name>
        <dbReference type="ChEBI" id="CHEBI:18420"/>
    </cofactor>
    <cofactor evidence="5">
        <name>Mn(2+)</name>
        <dbReference type="ChEBI" id="CHEBI:29035"/>
    </cofactor>
</comment>
<dbReference type="GO" id="GO:0000956">
    <property type="term" value="P:nuclear-transcribed mRNA catabolic process"/>
    <property type="evidence" value="ECO:0007669"/>
    <property type="project" value="UniProtKB-UniRule"/>
</dbReference>
<keyword evidence="5" id="KW-0269">Exonuclease</keyword>
<evidence type="ECO:0000313" key="9">
    <source>
        <dbReference type="Proteomes" id="UP000008311"/>
    </source>
</evidence>
<dbReference type="InterPro" id="IPR041505">
    <property type="entry name" value="Dis3_CSD2"/>
</dbReference>
<keyword evidence="2 5" id="KW-0479">Metal-binding</keyword>
<comment type="subcellular location">
    <subcellularLocation>
        <location evidence="5">Cytoplasm</location>
    </subcellularLocation>
    <subcellularLocation>
        <location evidence="5">Cytoplasm</location>
        <location evidence="5">P-body</location>
    </subcellularLocation>
</comment>
<reference evidence="9" key="1">
    <citation type="journal article" date="2010" name="Nat. Biotechnol.">
        <title>Draft genome sequence of the oilseed species Ricinus communis.</title>
        <authorList>
            <person name="Chan A.P."/>
            <person name="Crabtree J."/>
            <person name="Zhao Q."/>
            <person name="Lorenzi H."/>
            <person name="Orvis J."/>
            <person name="Puiu D."/>
            <person name="Melake-Berhan A."/>
            <person name="Jones K.M."/>
            <person name="Redman J."/>
            <person name="Chen G."/>
            <person name="Cahoon E.B."/>
            <person name="Gedil M."/>
            <person name="Stanke M."/>
            <person name="Haas B.J."/>
            <person name="Wortman J.R."/>
            <person name="Fraser-Liggett C.M."/>
            <person name="Ravel J."/>
            <person name="Rabinowicz P.D."/>
        </authorList>
    </citation>
    <scope>NUCLEOTIDE SEQUENCE [LARGE SCALE GENOMIC DNA]</scope>
    <source>
        <strain evidence="9">cv. Hale</strain>
    </source>
</reference>
<feature type="compositionally biased region" description="Basic residues" evidence="6">
    <location>
        <begin position="29"/>
        <end position="40"/>
    </location>
</feature>
<dbReference type="FunFam" id="2.40.50.700:FF:000005">
    <property type="entry name" value="DIS3-like exonuclease 2"/>
    <property type="match status" value="1"/>
</dbReference>
<dbReference type="eggNOG" id="KOG2102">
    <property type="taxonomic scope" value="Eukaryota"/>
</dbReference>
<dbReference type="SMART" id="SM00955">
    <property type="entry name" value="RNB"/>
    <property type="match status" value="1"/>
</dbReference>
<dbReference type="InterPro" id="IPR028591">
    <property type="entry name" value="DIS3L2"/>
</dbReference>
<feature type="compositionally biased region" description="Polar residues" evidence="6">
    <location>
        <begin position="1"/>
        <end position="12"/>
    </location>
</feature>
<feature type="domain" description="RNB" evidence="7">
    <location>
        <begin position="492"/>
        <end position="846"/>
    </location>
</feature>
<dbReference type="Pfam" id="PF00773">
    <property type="entry name" value="RNB"/>
    <property type="match status" value="1"/>
</dbReference>
<keyword evidence="4 5" id="KW-0694">RNA-binding</keyword>
<feature type="compositionally biased region" description="Basic and acidic residues" evidence="6">
    <location>
        <begin position="15"/>
        <end position="28"/>
    </location>
</feature>
<dbReference type="STRING" id="3988.B9RJ60"/>
<dbReference type="PANTHER" id="PTHR23355:SF9">
    <property type="entry name" value="DIS3-LIKE EXONUCLEASE 2"/>
    <property type="match status" value="1"/>
</dbReference>
<dbReference type="PROSITE" id="PS01175">
    <property type="entry name" value="RIBONUCLEASE_II"/>
    <property type="match status" value="1"/>
</dbReference>
<dbReference type="FunFam" id="2.40.50.690:FF:000007">
    <property type="entry name" value="DIS3-like exonuclease 2"/>
    <property type="match status" value="1"/>
</dbReference>
<dbReference type="GO" id="GO:1990074">
    <property type="term" value="P:polyuridylation-dependent mRNA catabolic process"/>
    <property type="evidence" value="ECO:0007669"/>
    <property type="project" value="UniProtKB-UniRule"/>
</dbReference>
<feature type="binding site" evidence="5">
    <location>
        <position position="513"/>
    </location>
    <ligand>
        <name>Mg(2+)</name>
        <dbReference type="ChEBI" id="CHEBI:18420"/>
    </ligand>
</feature>
<evidence type="ECO:0000256" key="4">
    <source>
        <dbReference type="ARBA" id="ARBA00022884"/>
    </source>
</evidence>
<dbReference type="InterPro" id="IPR022966">
    <property type="entry name" value="RNase_II/R_CS"/>
</dbReference>
<keyword evidence="5 8" id="KW-0378">Hydrolase</keyword>
<dbReference type="InParanoid" id="B9RJ60"/>
<feature type="region of interest" description="Disordered" evidence="6">
    <location>
        <begin position="285"/>
        <end position="310"/>
    </location>
</feature>
<sequence>MMRSGTEQSSTVVIERTEDGVADKDKEKKKNKRRSNRRSKQNSPNLVNGGGELSQSSRKSKNYTSSVGCFPSGQPDFDAYAFNSMPTMHISEQVEHLLPSDLSIGGQAFSNSCPEPIAGGLCPFDSISNINTRGKIFASHWSIEAIDEALEKGDAFKAVFHVNAHNRLEAYCKIEGVSTDVLISGLAVQNRAVEGDMVVIKVDPLPCWTKMKGSNGPSNSIALAEDCNSAVELSEMASGSCKGKIKVEVDHDFAESGSFSLPQKGIHSEDSSCATEAVHQELNGSTGYNIGIGDHPSASESSNFGSSMGQHEGANAVGRLCTMISSHPTKRPTGRVVAIIERSPRRDAIIGFLNVKQWFYCREACKKDSKKNKNSSSISDREYIQLMPTDPKFPKMMVLASSLPDSIKKRLEGGDATVEMELVAAQIDNWDDESPSPHAHVSRIFGRGSELEPQLSAILYENTICYSDFSPESLSCIPCDSWEVPAEEIRRRKDLRNLCIFTIDPSTATDLDDALSVERLPNGILRVGVHIADVSYFVLPDSALDKEAQARSTSVYLLRGKLPMLPPLLSENLGSLNPGVDRLAFTIFWELNSTGDVTDRWIGRTVIQSCCKLSYQHAQEMVDGVIREEACNTFGNSLPQLYGPFDWSDVIRSVKSLNEISKTLREKRFNDGALQLESSKIGFLFDEYGIPYDSVLCGRKDSDFLVEEFMLLANRTAAEVISRAFPDSALLRRHPAPNMRKLREFEAFCCKHGLQLDSSSSGNFHQSLECIRGKLKDDSVLCGILMSYASRPMQLATYFCSGVMKDNMNDWGHYALAVALYTHFTSPLRRYPDIIVHRTLAAAIEAEELYMRSRRISCKAGMGDKVMRCFTGIYFDKDAAESVEGKEALSAAASKHRIPCTESLANVVAYCNDRKLASRHVKDACDKLYMWALLKRKEVLLSDARVLGLGPRFMSIYIQKLAIERRIYYEEVEGLTVEWLEATSTLVLNLCSYKRAFRRSGSGFYRELDEFAWVVSPCSLKLEADMVGESPKECRIADSDNNGKASQHIDPISESKIDPVVFPITVRLLSTIPVALHAVGGDDRPIEIGVRVFASSYLS</sequence>
<dbReference type="AlphaFoldDB" id="B9RJ60"/>
<dbReference type="KEGG" id="rcu:8274092"/>
<dbReference type="EMBL" id="EQ973783">
    <property type="protein sequence ID" value="EEF48362.1"/>
    <property type="molecule type" value="Genomic_DNA"/>
</dbReference>
<evidence type="ECO:0000256" key="1">
    <source>
        <dbReference type="ARBA" id="ARBA00022490"/>
    </source>
</evidence>
<dbReference type="FunCoup" id="B9RJ60">
    <property type="interactions" value="2652"/>
</dbReference>
<evidence type="ECO:0000256" key="3">
    <source>
        <dbReference type="ARBA" id="ARBA00022842"/>
    </source>
</evidence>